<dbReference type="AlphaFoldDB" id="B9LZN2"/>
<dbReference type="InterPro" id="IPR058624">
    <property type="entry name" value="MdtA-like_HH"/>
</dbReference>
<dbReference type="OrthoDB" id="176710at2"/>
<dbReference type="eggNOG" id="COG0845">
    <property type="taxonomic scope" value="Bacteria"/>
</dbReference>
<protein>
    <submittedName>
        <fullName evidence="8">Efflux pump, RND family, membrane fusion lipoprotein</fullName>
    </submittedName>
</protein>
<comment type="subcellular location">
    <subcellularLocation>
        <location evidence="1">Cell envelope</location>
    </subcellularLocation>
</comment>
<dbReference type="NCBIfam" id="TIGR01730">
    <property type="entry name" value="RND_mfp"/>
    <property type="match status" value="1"/>
</dbReference>
<evidence type="ECO:0000259" key="7">
    <source>
        <dbReference type="Pfam" id="PF25967"/>
    </source>
</evidence>
<name>B9LZN2_GEODF</name>
<feature type="domain" description="Multidrug resistance protein MdtA-like C-terminal permuted SH3" evidence="7">
    <location>
        <begin position="318"/>
        <end position="361"/>
    </location>
</feature>
<evidence type="ECO:0000256" key="2">
    <source>
        <dbReference type="ARBA" id="ARBA00009477"/>
    </source>
</evidence>
<dbReference type="InterPro" id="IPR058792">
    <property type="entry name" value="Beta-barrel_RND_2"/>
</dbReference>
<evidence type="ECO:0000259" key="4">
    <source>
        <dbReference type="Pfam" id="PF25876"/>
    </source>
</evidence>
<evidence type="ECO:0000256" key="3">
    <source>
        <dbReference type="ARBA" id="ARBA00022448"/>
    </source>
</evidence>
<dbReference type="KEGG" id="geo:Geob_0477"/>
<proteinExistence type="inferred from homology"/>
<dbReference type="Pfam" id="PF25954">
    <property type="entry name" value="Beta-barrel_RND_2"/>
    <property type="match status" value="1"/>
</dbReference>
<dbReference type="Pfam" id="PF25917">
    <property type="entry name" value="BSH_RND"/>
    <property type="match status" value="1"/>
</dbReference>
<dbReference type="InterPro" id="IPR058627">
    <property type="entry name" value="MdtA-like_C"/>
</dbReference>
<sequence>MRLWKTGRLAVYVVLVLLVNSACSKSKEGTKEGPGPIVSGIIVEKMVTEMVPEQVEAVGSIRSINSAQIAARIAGTVTSMKVREGDSVGKGALLMTLASAETTAGAAGARAAVEQASHGVEEARSRKQFADVTFERYQKLLQEEAVTRQEYDGRLSEKEVAARSLAKAEAALAAAREGARGASSLAGYGKIYAPISGIIVTRLVDVGMTVFPGTQLFTLEEQGAYRLEVAAPESLLGKVKVGGRVPVSLDGVPAAKTGVVEEVVPAVDRATRTFIVKIALTDKGLRSGSYGSANFQMGTRQGLLLVKKAVVTQGALTSVWVVGQDGIVRMRIVKTGKTVGDKVEILAGLAIGEAVVTAGMEKVVEGARVEEKSRQQ</sequence>
<feature type="domain" description="Multidrug resistance protein MdtA-like barrel-sandwich hybrid" evidence="5">
    <location>
        <begin position="65"/>
        <end position="217"/>
    </location>
</feature>
<accession>B9LZN2</accession>
<dbReference type="EMBL" id="CP001390">
    <property type="protein sequence ID" value="ACM18846.1"/>
    <property type="molecule type" value="Genomic_DNA"/>
</dbReference>
<dbReference type="Gene3D" id="1.10.287.470">
    <property type="entry name" value="Helix hairpin bin"/>
    <property type="match status" value="1"/>
</dbReference>
<dbReference type="PANTHER" id="PTHR30469:SF38">
    <property type="entry name" value="HLYD FAMILY SECRETION PROTEIN"/>
    <property type="match status" value="1"/>
</dbReference>
<dbReference type="InterPro" id="IPR058625">
    <property type="entry name" value="MdtA-like_BSH"/>
</dbReference>
<dbReference type="Gene3D" id="2.40.30.170">
    <property type="match status" value="1"/>
</dbReference>
<feature type="domain" description="Multidrug resistance protein MdtA-like alpha-helical hairpin" evidence="4">
    <location>
        <begin position="122"/>
        <end position="176"/>
    </location>
</feature>
<feature type="domain" description="CusB-like beta-barrel" evidence="6">
    <location>
        <begin position="227"/>
        <end position="295"/>
    </location>
</feature>
<dbReference type="InterPro" id="IPR006143">
    <property type="entry name" value="RND_pump_MFP"/>
</dbReference>
<dbReference type="PANTHER" id="PTHR30469">
    <property type="entry name" value="MULTIDRUG RESISTANCE PROTEIN MDTA"/>
    <property type="match status" value="1"/>
</dbReference>
<dbReference type="GO" id="GO:0015562">
    <property type="term" value="F:efflux transmembrane transporter activity"/>
    <property type="evidence" value="ECO:0007669"/>
    <property type="project" value="TreeGrafter"/>
</dbReference>
<organism evidence="8 9">
    <name type="scientific">Geotalea daltonii (strain DSM 22248 / JCM 15807 / FRC-32)</name>
    <name type="common">Geobacter daltonii</name>
    <dbReference type="NCBI Taxonomy" id="316067"/>
    <lineage>
        <taxon>Bacteria</taxon>
        <taxon>Pseudomonadati</taxon>
        <taxon>Thermodesulfobacteriota</taxon>
        <taxon>Desulfuromonadia</taxon>
        <taxon>Geobacterales</taxon>
        <taxon>Geobacteraceae</taxon>
        <taxon>Geotalea</taxon>
    </lineage>
</organism>
<evidence type="ECO:0000313" key="9">
    <source>
        <dbReference type="Proteomes" id="UP000007721"/>
    </source>
</evidence>
<reference evidence="8 9" key="1">
    <citation type="submission" date="2009-01" db="EMBL/GenBank/DDBJ databases">
        <title>Complete sequence of Geobacter sp. FRC-32.</title>
        <authorList>
            <consortium name="US DOE Joint Genome Institute"/>
            <person name="Lucas S."/>
            <person name="Copeland A."/>
            <person name="Lapidus A."/>
            <person name="Glavina del Rio T."/>
            <person name="Dalin E."/>
            <person name="Tice H."/>
            <person name="Bruce D."/>
            <person name="Goodwin L."/>
            <person name="Pitluck S."/>
            <person name="Saunders E."/>
            <person name="Brettin T."/>
            <person name="Detter J.C."/>
            <person name="Han C."/>
            <person name="Larimer F."/>
            <person name="Land M."/>
            <person name="Hauser L."/>
            <person name="Kyrpides N."/>
            <person name="Ovchinnikova G."/>
            <person name="Kostka J."/>
            <person name="Richardson P."/>
        </authorList>
    </citation>
    <scope>NUCLEOTIDE SEQUENCE [LARGE SCALE GENOMIC DNA]</scope>
    <source>
        <strain evidence="9">DSM 22248 / JCM 15807 / FRC-32</strain>
    </source>
</reference>
<evidence type="ECO:0000259" key="5">
    <source>
        <dbReference type="Pfam" id="PF25917"/>
    </source>
</evidence>
<dbReference type="STRING" id="316067.Geob_0477"/>
<dbReference type="SUPFAM" id="SSF111369">
    <property type="entry name" value="HlyD-like secretion proteins"/>
    <property type="match status" value="1"/>
</dbReference>
<dbReference type="Proteomes" id="UP000007721">
    <property type="component" value="Chromosome"/>
</dbReference>
<evidence type="ECO:0000256" key="1">
    <source>
        <dbReference type="ARBA" id="ARBA00004196"/>
    </source>
</evidence>
<dbReference type="Gene3D" id="2.40.420.20">
    <property type="match status" value="1"/>
</dbReference>
<dbReference type="GO" id="GO:1990281">
    <property type="term" value="C:efflux pump complex"/>
    <property type="evidence" value="ECO:0007669"/>
    <property type="project" value="TreeGrafter"/>
</dbReference>
<dbReference type="HOGENOM" id="CLU_018816_1_4_7"/>
<keyword evidence="8" id="KW-0449">Lipoprotein</keyword>
<dbReference type="Pfam" id="PF25967">
    <property type="entry name" value="RND-MFP_C"/>
    <property type="match status" value="1"/>
</dbReference>
<evidence type="ECO:0000259" key="6">
    <source>
        <dbReference type="Pfam" id="PF25954"/>
    </source>
</evidence>
<keyword evidence="9" id="KW-1185">Reference proteome</keyword>
<dbReference type="RefSeq" id="WP_012645575.1">
    <property type="nucleotide sequence ID" value="NC_011979.1"/>
</dbReference>
<dbReference type="Gene3D" id="2.40.50.100">
    <property type="match status" value="1"/>
</dbReference>
<dbReference type="Pfam" id="PF25876">
    <property type="entry name" value="HH_MFP_RND"/>
    <property type="match status" value="1"/>
</dbReference>
<evidence type="ECO:0000313" key="8">
    <source>
        <dbReference type="EMBL" id="ACM18846.1"/>
    </source>
</evidence>
<keyword evidence="3" id="KW-0813">Transport</keyword>
<gene>
    <name evidence="8" type="ordered locus">Geob_0477</name>
</gene>
<comment type="similarity">
    <text evidence="2">Belongs to the membrane fusion protein (MFP) (TC 8.A.1) family.</text>
</comment>